<reference evidence="4 5" key="1">
    <citation type="journal article" date="2024" name="Pathogens">
        <title>Characterization of a Novel Species of Legionella Isolated from a Healthcare Facility: Legionella resiliens sp. nov.</title>
        <authorList>
            <person name="Cristino S."/>
            <person name="Pascale M.R."/>
            <person name="Marino F."/>
            <person name="Derelitto C."/>
            <person name="Salaris S."/>
            <person name="Orsini M."/>
            <person name="Squarzoni S."/>
            <person name="Grottola A."/>
            <person name="Girolamini L."/>
        </authorList>
    </citation>
    <scope>NUCLEOTIDE SEQUENCE [LARGE SCALE GENOMIC DNA]</scope>
    <source>
        <strain evidence="4 5">8cVS16</strain>
    </source>
</reference>
<comment type="caution">
    <text evidence="4">The sequence shown here is derived from an EMBL/GenBank/DDBJ whole genome shotgun (WGS) entry which is preliminary data.</text>
</comment>
<dbReference type="Gene3D" id="3.40.50.300">
    <property type="entry name" value="P-loop containing nucleotide triphosphate hydrolases"/>
    <property type="match status" value="1"/>
</dbReference>
<evidence type="ECO:0000313" key="5">
    <source>
        <dbReference type="Proteomes" id="UP001320170"/>
    </source>
</evidence>
<dbReference type="InterPro" id="IPR027417">
    <property type="entry name" value="P-loop_NTPase"/>
</dbReference>
<evidence type="ECO:0000256" key="2">
    <source>
        <dbReference type="ARBA" id="ARBA00022840"/>
    </source>
</evidence>
<keyword evidence="1" id="KW-0547">Nucleotide-binding</keyword>
<gene>
    <name evidence="4" type="ORF">LXO92_14610</name>
</gene>
<evidence type="ECO:0000256" key="1">
    <source>
        <dbReference type="ARBA" id="ARBA00022741"/>
    </source>
</evidence>
<evidence type="ECO:0000313" key="4">
    <source>
        <dbReference type="EMBL" id="MCE3533603.1"/>
    </source>
</evidence>
<feature type="domain" description="Zeta toxin" evidence="3">
    <location>
        <begin position="1065"/>
        <end position="1217"/>
    </location>
</feature>
<dbReference type="EMBL" id="JAJTND010000005">
    <property type="protein sequence ID" value="MCE3533603.1"/>
    <property type="molecule type" value="Genomic_DNA"/>
</dbReference>
<dbReference type="InterPro" id="IPR010488">
    <property type="entry name" value="Zeta_toxin_domain"/>
</dbReference>
<accession>A0ABS8X4B9</accession>
<keyword evidence="2" id="KW-0067">ATP-binding</keyword>
<dbReference type="SUPFAM" id="SSF52540">
    <property type="entry name" value="P-loop containing nucleoside triphosphate hydrolases"/>
    <property type="match status" value="1"/>
</dbReference>
<sequence length="1412" mass="161337">MPGLYSKQRINFDSLTDTDLSRYEYHRTLRSAIGLSATSYSQQQTTEGVIYQWDNIAPEIALVIFQDAKKQKINIQDEVIQHIGAEEFNKERLKKAIEKLQSNPRYALFVQKLALHITAKKSTKLTLEHLTSAGIFTLEQFDEVFTQFLYVQKKLTKSFPNFDEITEEDDYYQFIAFMANEPLYESFLRSYTDYIASEFNKGRIKSSQVEAPKEIDSQSLLSFFNAMSYDLSLQPPKSRPLQTNTLYITLLPDTLHYTVVDLSGKEINATINFSECNFIVNEQTTEEELRSHLPELLKITSQRGHTGDIARNNTVALRDKGIAFLENDVGSSLFLSHLPAVDLVKDEGYKFTLYQWLNQGNLERLKDLLVDGACQRYNQVLDAWIKQMKEPAEINEEFKKEIDAVGTLMKEITALIASLDDNPNAKDKELDEKIAQLIIHLKEVKKFYGSTPLLQPGEEFPSTAGNFENFIKKILFLAPDDKLIQYVPDSRDVDRIWKLNLIDLVNGLVNDRNFVAARDVKNKNNLSFLTNESGLVLPPSPIFREQVKRKLTTYLKKDVHHYHTVQSYQNDHLNMTQAPVVFRGGHLTNSLEETVFFAKKMTRTGEYSADSHLLAGQENNVKKHEIRSGTAVTLATTGIGGTRSVTDKFDVALKFGGMNDVKILYIVRGKESFHSQPFAEIVGKSKLAEIAYTHVNPHDYVMTILYNRDNEILDVIPGNLNGEIQGISEFTKEVIHAGIEFYNKKNGSPPASNKPVKLPTPPRQEQRIALHLSGEKPLLDILSLHKTESSSSAKKTNPYGKKLHSIRITRNTREGHKTLSLETLRPEVEVIMQHREELAPPEGAFKLVPGRLSKVRETAVEHFNMRHVITLKGFNRWSLQERKLQETYNRILQPNFMEGDIQEQLAHANAAYEEWLTDVLVPKLQTALMLHLSARLITDYRVDTEEVNELAQKLFHEILKSSSHYLQLITNWSRIYTLLEGEDLHQRCVENAHARMEKIYPSLSKDSYEYQLKFESCLIMAKNKIQKQLVNQMMSEFLDNNLDHFTQQCKLQKKTVYSLADNRHLVFLGPAASGKSTISNQYIKREQRKDYVSLATDDYRGIFMPFTEMFEKQETDQVFIRTQDSAYLISELVEERVLSQKNKRPNVIIDGVTYKPSQKALIEKNNNSVVVCACLDDMSLAVKRSYDRAKQEESGSADKGRYVNTTSLLHMHKTASINLLISCAPNTTIAFYNTNIPRGATPPLIATVDTHGEKTLTINQDKGSLMCLASFFNKARVNVQAKSDQHLFLDKLKRPEFQIDSLFAVMDYGFKIVLNGENNKPCLTVKKEKGQIIMEILDSEQVKSKIRENTAEKPLLQMFLLYGQHGSLKAVQKECLMHEDIDLMVEQIIDSQSSTRQISVSDNRLLKDNLHL</sequence>
<keyword evidence="5" id="KW-1185">Reference proteome</keyword>
<proteinExistence type="predicted"/>
<dbReference type="RefSeq" id="WP_232891231.1">
    <property type="nucleotide sequence ID" value="NZ_JAJSPM010000009.1"/>
</dbReference>
<dbReference type="Pfam" id="PF06414">
    <property type="entry name" value="Zeta_toxin"/>
    <property type="match status" value="1"/>
</dbReference>
<evidence type="ECO:0000259" key="3">
    <source>
        <dbReference type="Pfam" id="PF06414"/>
    </source>
</evidence>
<dbReference type="Proteomes" id="UP001320170">
    <property type="component" value="Unassembled WGS sequence"/>
</dbReference>
<protein>
    <submittedName>
        <fullName evidence="4">Zeta toxin family protein</fullName>
    </submittedName>
</protein>
<organism evidence="4 5">
    <name type="scientific">Legionella resiliens</name>
    <dbReference type="NCBI Taxonomy" id="2905958"/>
    <lineage>
        <taxon>Bacteria</taxon>
        <taxon>Pseudomonadati</taxon>
        <taxon>Pseudomonadota</taxon>
        <taxon>Gammaproteobacteria</taxon>
        <taxon>Legionellales</taxon>
        <taxon>Legionellaceae</taxon>
        <taxon>Legionella</taxon>
    </lineage>
</organism>
<name>A0ABS8X4B9_9GAMM</name>